<comment type="subcellular location">
    <subcellularLocation>
        <location evidence="1">Cell membrane</location>
        <topology evidence="1">Multi-pass membrane protein</topology>
    </subcellularLocation>
</comment>
<evidence type="ECO:0000256" key="4">
    <source>
        <dbReference type="ARBA" id="ARBA00022679"/>
    </source>
</evidence>
<evidence type="ECO:0000256" key="5">
    <source>
        <dbReference type="ARBA" id="ARBA00022692"/>
    </source>
</evidence>
<evidence type="ECO:0008006" key="11">
    <source>
        <dbReference type="Google" id="ProtNLM"/>
    </source>
</evidence>
<feature type="transmembrane region" description="Helical" evidence="8">
    <location>
        <begin position="430"/>
        <end position="449"/>
    </location>
</feature>
<dbReference type="RefSeq" id="WP_133124799.1">
    <property type="nucleotide sequence ID" value="NZ_NMWU01000005.1"/>
</dbReference>
<keyword evidence="6 8" id="KW-1133">Transmembrane helix</keyword>
<dbReference type="InterPro" id="IPR050297">
    <property type="entry name" value="LipidA_mod_glycosyltrf_83"/>
</dbReference>
<dbReference type="OrthoDB" id="6052932at2"/>
<dbReference type="PANTHER" id="PTHR33908:SF11">
    <property type="entry name" value="MEMBRANE PROTEIN"/>
    <property type="match status" value="1"/>
</dbReference>
<evidence type="ECO:0000256" key="6">
    <source>
        <dbReference type="ARBA" id="ARBA00022989"/>
    </source>
</evidence>
<dbReference type="PANTHER" id="PTHR33908">
    <property type="entry name" value="MANNOSYLTRANSFERASE YKCB-RELATED"/>
    <property type="match status" value="1"/>
</dbReference>
<dbReference type="Proteomes" id="UP000235050">
    <property type="component" value="Unassembled WGS sequence"/>
</dbReference>
<feature type="transmembrane region" description="Helical" evidence="8">
    <location>
        <begin position="344"/>
        <end position="361"/>
    </location>
</feature>
<keyword evidence="4" id="KW-0808">Transferase</keyword>
<protein>
    <recommendedName>
        <fullName evidence="11">Glycosyltransferase RgtA/B/C/D-like domain-containing protein</fullName>
    </recommendedName>
</protein>
<proteinExistence type="predicted"/>
<comment type="caution">
    <text evidence="9">The sequence shown here is derived from an EMBL/GenBank/DDBJ whole genome shotgun (WGS) entry which is preliminary data.</text>
</comment>
<evidence type="ECO:0000256" key="2">
    <source>
        <dbReference type="ARBA" id="ARBA00022475"/>
    </source>
</evidence>
<keyword evidence="5 8" id="KW-0812">Transmembrane</keyword>
<evidence type="ECO:0000256" key="3">
    <source>
        <dbReference type="ARBA" id="ARBA00022676"/>
    </source>
</evidence>
<feature type="transmembrane region" description="Helical" evidence="8">
    <location>
        <begin position="183"/>
        <end position="200"/>
    </location>
</feature>
<accession>A0A2N5JCB5</accession>
<name>A0A2N5JCB5_9BIFI</name>
<organism evidence="9 10">
    <name type="scientific">Bifidobacterium margollesii</name>
    <dbReference type="NCBI Taxonomy" id="2020964"/>
    <lineage>
        <taxon>Bacteria</taxon>
        <taxon>Bacillati</taxon>
        <taxon>Actinomycetota</taxon>
        <taxon>Actinomycetes</taxon>
        <taxon>Bifidobacteriales</taxon>
        <taxon>Bifidobacteriaceae</taxon>
        <taxon>Bifidobacterium</taxon>
    </lineage>
</organism>
<evidence type="ECO:0000256" key="1">
    <source>
        <dbReference type="ARBA" id="ARBA00004651"/>
    </source>
</evidence>
<feature type="transmembrane region" description="Helical" evidence="8">
    <location>
        <begin position="212"/>
        <end position="239"/>
    </location>
</feature>
<evidence type="ECO:0000256" key="7">
    <source>
        <dbReference type="ARBA" id="ARBA00023136"/>
    </source>
</evidence>
<evidence type="ECO:0000313" key="10">
    <source>
        <dbReference type="Proteomes" id="UP000235050"/>
    </source>
</evidence>
<feature type="transmembrane region" description="Helical" evidence="8">
    <location>
        <begin position="373"/>
        <end position="391"/>
    </location>
</feature>
<feature type="transmembrane region" description="Helical" evidence="8">
    <location>
        <begin position="27"/>
        <end position="45"/>
    </location>
</feature>
<feature type="transmembrane region" description="Helical" evidence="8">
    <location>
        <begin position="251"/>
        <end position="272"/>
    </location>
</feature>
<feature type="transmembrane region" description="Helical" evidence="8">
    <location>
        <begin position="403"/>
        <end position="423"/>
    </location>
</feature>
<sequence length="467" mass="51463">MKHADTTACAVSSSRSERSSAPIRHRLVSAIEPLVFIVLAMYYLYGAFVLESGTGGGPDEGMRSLIPRCIINGNLLPSGYDHCAIYHLGNWSYAFYPQMLGGYFSAAFMAVAKVLGASASIVYMSGRIASVCFGLLAVFALNRTIGIIYARRNNIVLIRCIATVLLGFWPQFAFLSSYMNNDIVALSGVAVLTYALVSGLKNRWTVRSAVVLAIGIVLCGLGYWNSYGFILMAVIIFLISVCMQNRGNAMALAKIIGTAAGLSAVLILPWFMVNLVRYDDLIGMTTFHNRYEAWLNGGGLVLQHPYRHGIFDLLLKTDFVESTVDSFIGRLGYMSVVMPLKLSLIYRAGVVVGMILALAQFPRLWRSAGFRMMAVGWGIASSITLALFLYYTVHTDYQPQGRYIIYLLIPLVIAMVVGFVDAFRLDSRTIMAAVIVGLIVYAIMDIWFFQSAVMRYGWSGIHWKGAL</sequence>
<gene>
    <name evidence="9" type="ORF">Uis1B_0401</name>
</gene>
<dbReference type="AlphaFoldDB" id="A0A2N5JCB5"/>
<dbReference type="GO" id="GO:0005886">
    <property type="term" value="C:plasma membrane"/>
    <property type="evidence" value="ECO:0007669"/>
    <property type="project" value="UniProtKB-SubCell"/>
</dbReference>
<reference evidence="9 10" key="1">
    <citation type="submission" date="2017-07" db="EMBL/GenBank/DDBJ databases">
        <title>Bifidobacterium novel species.</title>
        <authorList>
            <person name="Lugli G.A."/>
            <person name="Milani C."/>
            <person name="Duranti S."/>
            <person name="Mangifesta M."/>
        </authorList>
    </citation>
    <scope>NUCLEOTIDE SEQUENCE [LARGE SCALE GENOMIC DNA]</scope>
    <source>
        <strain evidence="10">Uis1B</strain>
    </source>
</reference>
<feature type="transmembrane region" description="Helical" evidence="8">
    <location>
        <begin position="156"/>
        <end position="176"/>
    </location>
</feature>
<dbReference type="EMBL" id="NMWU01000005">
    <property type="protein sequence ID" value="PLS31862.1"/>
    <property type="molecule type" value="Genomic_DNA"/>
</dbReference>
<feature type="transmembrane region" description="Helical" evidence="8">
    <location>
        <begin position="95"/>
        <end position="116"/>
    </location>
</feature>
<keyword evidence="7 8" id="KW-0472">Membrane</keyword>
<dbReference type="GO" id="GO:0009103">
    <property type="term" value="P:lipopolysaccharide biosynthetic process"/>
    <property type="evidence" value="ECO:0007669"/>
    <property type="project" value="UniProtKB-ARBA"/>
</dbReference>
<keyword evidence="2" id="KW-1003">Cell membrane</keyword>
<keyword evidence="10" id="KW-1185">Reference proteome</keyword>
<keyword evidence="3" id="KW-0328">Glycosyltransferase</keyword>
<evidence type="ECO:0000256" key="8">
    <source>
        <dbReference type="SAM" id="Phobius"/>
    </source>
</evidence>
<feature type="transmembrane region" description="Helical" evidence="8">
    <location>
        <begin position="128"/>
        <end position="150"/>
    </location>
</feature>
<evidence type="ECO:0000313" key="9">
    <source>
        <dbReference type="EMBL" id="PLS31862.1"/>
    </source>
</evidence>
<dbReference type="GO" id="GO:0016763">
    <property type="term" value="F:pentosyltransferase activity"/>
    <property type="evidence" value="ECO:0007669"/>
    <property type="project" value="TreeGrafter"/>
</dbReference>